<evidence type="ECO:0000313" key="1">
    <source>
        <dbReference type="EMBL" id="KKK84456.1"/>
    </source>
</evidence>
<name>A0A0F9BJ94_9ZZZZ</name>
<gene>
    <name evidence="1" type="ORF">LCGC14_2783170</name>
</gene>
<accession>A0A0F9BJ94</accession>
<dbReference type="AlphaFoldDB" id="A0A0F9BJ94"/>
<dbReference type="EMBL" id="LAZR01051768">
    <property type="protein sequence ID" value="KKK84456.1"/>
    <property type="molecule type" value="Genomic_DNA"/>
</dbReference>
<reference evidence="1" key="1">
    <citation type="journal article" date="2015" name="Nature">
        <title>Complex archaea that bridge the gap between prokaryotes and eukaryotes.</title>
        <authorList>
            <person name="Spang A."/>
            <person name="Saw J.H."/>
            <person name="Jorgensen S.L."/>
            <person name="Zaremba-Niedzwiedzka K."/>
            <person name="Martijn J."/>
            <person name="Lind A.E."/>
            <person name="van Eijk R."/>
            <person name="Schleper C."/>
            <person name="Guy L."/>
            <person name="Ettema T.J."/>
        </authorList>
    </citation>
    <scope>NUCLEOTIDE SEQUENCE</scope>
</reference>
<comment type="caution">
    <text evidence="1">The sequence shown here is derived from an EMBL/GenBank/DDBJ whole genome shotgun (WGS) entry which is preliminary data.</text>
</comment>
<organism evidence="1">
    <name type="scientific">marine sediment metagenome</name>
    <dbReference type="NCBI Taxonomy" id="412755"/>
    <lineage>
        <taxon>unclassified sequences</taxon>
        <taxon>metagenomes</taxon>
        <taxon>ecological metagenomes</taxon>
    </lineage>
</organism>
<proteinExistence type="predicted"/>
<feature type="non-terminal residue" evidence="1">
    <location>
        <position position="32"/>
    </location>
</feature>
<sequence>MASETRAVVVWRPEVNKIYQFDALAYLRQCES</sequence>
<protein>
    <submittedName>
        <fullName evidence="1">Uncharacterized protein</fullName>
    </submittedName>
</protein>